<evidence type="ECO:0000313" key="2">
    <source>
        <dbReference type="Proteomes" id="UP000587462"/>
    </source>
</evidence>
<dbReference type="AlphaFoldDB" id="A0A7Y7B9C5"/>
<name>A0A7Y7B9C5_STRMO</name>
<keyword evidence="2" id="KW-1185">Reference proteome</keyword>
<dbReference type="Pfam" id="PF19768">
    <property type="entry name" value="DUF6255"/>
    <property type="match status" value="1"/>
</dbReference>
<sequence>MVNCQHNAAWRHANGVSQCTRCGARRFTDYGALRPDGLPQPARTRRQLLVERDKAAALIIAKGHYRVSHWGFSRADSAPKAEPAFS</sequence>
<organism evidence="1 2">
    <name type="scientific">Streptomyces morookaense</name>
    <name type="common">Streptoverticillium morookaense</name>
    <dbReference type="NCBI Taxonomy" id="1970"/>
    <lineage>
        <taxon>Bacteria</taxon>
        <taxon>Bacillati</taxon>
        <taxon>Actinomycetota</taxon>
        <taxon>Actinomycetes</taxon>
        <taxon>Kitasatosporales</taxon>
        <taxon>Streptomycetaceae</taxon>
        <taxon>Streptomyces</taxon>
    </lineage>
</organism>
<comment type="caution">
    <text evidence="1">The sequence shown here is derived from an EMBL/GenBank/DDBJ whole genome shotgun (WGS) entry which is preliminary data.</text>
</comment>
<dbReference type="InterPro" id="IPR046222">
    <property type="entry name" value="DUF6255"/>
</dbReference>
<evidence type="ECO:0000313" key="1">
    <source>
        <dbReference type="EMBL" id="NVK81381.1"/>
    </source>
</evidence>
<dbReference type="EMBL" id="JABBXF010000079">
    <property type="protein sequence ID" value="NVK81381.1"/>
    <property type="molecule type" value="Genomic_DNA"/>
</dbReference>
<accession>A0A7Y7B9C5</accession>
<dbReference type="RefSeq" id="WP_171086070.1">
    <property type="nucleotide sequence ID" value="NZ_BNBU01000010.1"/>
</dbReference>
<protein>
    <submittedName>
        <fullName evidence="1">Uncharacterized protein</fullName>
    </submittedName>
</protein>
<reference evidence="1 2" key="1">
    <citation type="submission" date="2020-04" db="EMBL/GenBank/DDBJ databases">
        <title>Draft Genome Sequence of Streptomyces morookaense DSM 40503, an 8-azaguanine-producing strain.</title>
        <authorList>
            <person name="Qi J."/>
            <person name="Gao J.-M."/>
        </authorList>
    </citation>
    <scope>NUCLEOTIDE SEQUENCE [LARGE SCALE GENOMIC DNA]</scope>
    <source>
        <strain evidence="1 2">DSM 40503</strain>
    </source>
</reference>
<gene>
    <name evidence="1" type="ORF">HG542_27530</name>
</gene>
<proteinExistence type="predicted"/>
<dbReference type="Proteomes" id="UP000587462">
    <property type="component" value="Unassembled WGS sequence"/>
</dbReference>